<dbReference type="Gene3D" id="3.40.50.720">
    <property type="entry name" value="NAD(P)-binding Rossmann-like Domain"/>
    <property type="match status" value="1"/>
</dbReference>
<evidence type="ECO:0000259" key="3">
    <source>
        <dbReference type="Pfam" id="PF02254"/>
    </source>
</evidence>
<dbReference type="InterPro" id="IPR036291">
    <property type="entry name" value="NAD(P)-bd_dom_sf"/>
</dbReference>
<sequence>MAGSEHALKRDDPYLAPMPMPHLVLGEGILAQGVEKALLAAGVPVRRLRRPTDRELRRALKDDVAAVTVIDRDDISALRSALLVEYVRPGIRLVVTIFDRTVADQLISSIPNCNVVSMADASVGAIVGPCVDPQLVALHRTDDGDLIGVRDSGDEPPAVAPLPYHPPSAAVRLTRRLRAQFRPPDRAARLLVWSVAGLLALVLLETALALSTHHEPFVHAVYEATKAITTVGPSGFFEHGATWIQLYGIASMALGLVLTAVFTAALVNRLLSRRLTGIFGTRTIPRVDHVVVVGLGQVGFRLCLELRALGIDVVAVEQDEHAPNVALARGLKLPVVIGRGGDRYMLEGLSLSRARALAAVTSDELANISISVAALAVQPGLRTILRAGSNEITQETAALFPIGIAQDLDRVAAAAVAATAIGHELAHAFVHRGATYIETPGGTERFPPAPPAVAAAPDRP</sequence>
<reference evidence="4 5" key="1">
    <citation type="journal article" date="2010" name="Stand. Genomic Sci.">
        <title>Complete genome sequence of Conexibacter woesei type strain (ID131577).</title>
        <authorList>
            <person name="Pukall R."/>
            <person name="Lapidus A."/>
            <person name="Glavina Del Rio T."/>
            <person name="Copeland A."/>
            <person name="Tice H."/>
            <person name="Cheng J.-F."/>
            <person name="Lucas S."/>
            <person name="Chen F."/>
            <person name="Nolan M."/>
            <person name="Bruce D."/>
            <person name="Goodwin L."/>
            <person name="Pitluck S."/>
            <person name="Mavromatis K."/>
            <person name="Ivanova N."/>
            <person name="Ovchinnikova G."/>
            <person name="Pati A."/>
            <person name="Chen A."/>
            <person name="Palaniappan K."/>
            <person name="Land M."/>
            <person name="Hauser L."/>
            <person name="Chang Y.-J."/>
            <person name="Jeffries C.D."/>
            <person name="Chain P."/>
            <person name="Meincke L."/>
            <person name="Sims D."/>
            <person name="Brettin T."/>
            <person name="Detter J.C."/>
            <person name="Rohde M."/>
            <person name="Goeker M."/>
            <person name="Bristow J."/>
            <person name="Eisen J.A."/>
            <person name="Markowitz V."/>
            <person name="Kyrpides N.C."/>
            <person name="Klenk H.-P."/>
            <person name="Hugenholtz P."/>
        </authorList>
    </citation>
    <scope>NUCLEOTIDE SEQUENCE [LARGE SCALE GENOMIC DNA]</scope>
    <source>
        <strain evidence="5">DSM 14684 / CIP 108061 / JCM 11494 / NBRC 100937 / ID131577</strain>
    </source>
</reference>
<feature type="region of interest" description="Disordered" evidence="1">
    <location>
        <begin position="440"/>
        <end position="460"/>
    </location>
</feature>
<organism evidence="4 5">
    <name type="scientific">Conexibacter woesei (strain DSM 14684 / CCUG 47730 / CIP 108061 / JCM 11494 / NBRC 100937 / ID131577)</name>
    <dbReference type="NCBI Taxonomy" id="469383"/>
    <lineage>
        <taxon>Bacteria</taxon>
        <taxon>Bacillati</taxon>
        <taxon>Actinomycetota</taxon>
        <taxon>Thermoleophilia</taxon>
        <taxon>Solirubrobacterales</taxon>
        <taxon>Conexibacteraceae</taxon>
        <taxon>Conexibacter</taxon>
    </lineage>
</organism>
<evidence type="ECO:0000256" key="1">
    <source>
        <dbReference type="SAM" id="MobiDB-lite"/>
    </source>
</evidence>
<evidence type="ECO:0000313" key="4">
    <source>
        <dbReference type="EMBL" id="ADB48646.1"/>
    </source>
</evidence>
<dbReference type="EMBL" id="CP001854">
    <property type="protein sequence ID" value="ADB48646.1"/>
    <property type="molecule type" value="Genomic_DNA"/>
</dbReference>
<dbReference type="SUPFAM" id="SSF51735">
    <property type="entry name" value="NAD(P)-binding Rossmann-fold domains"/>
    <property type="match status" value="1"/>
</dbReference>
<evidence type="ECO:0000256" key="2">
    <source>
        <dbReference type="SAM" id="Phobius"/>
    </source>
</evidence>
<keyword evidence="2" id="KW-0812">Transmembrane</keyword>
<dbReference type="PANTHER" id="PTHR43833:SF11">
    <property type="entry name" value="VOLTAGE-GATED POTASSIUM CHANNEL KCH"/>
    <property type="match status" value="1"/>
</dbReference>
<keyword evidence="2" id="KW-0472">Membrane</keyword>
<feature type="transmembrane region" description="Helical" evidence="2">
    <location>
        <begin position="244"/>
        <end position="267"/>
    </location>
</feature>
<dbReference type="GO" id="GO:0006813">
    <property type="term" value="P:potassium ion transport"/>
    <property type="evidence" value="ECO:0007669"/>
    <property type="project" value="InterPro"/>
</dbReference>
<dbReference type="HOGENOM" id="CLU_577305_0_0_11"/>
<dbReference type="InterPro" id="IPR003148">
    <property type="entry name" value="RCK_N"/>
</dbReference>
<dbReference type="STRING" id="469383.Cwoe_0210"/>
<keyword evidence="2" id="KW-1133">Transmembrane helix</keyword>
<dbReference type="PANTHER" id="PTHR43833">
    <property type="entry name" value="POTASSIUM CHANNEL PROTEIN 2-RELATED-RELATED"/>
    <property type="match status" value="1"/>
</dbReference>
<accession>D3F568</accession>
<dbReference type="KEGG" id="cwo:Cwoe_0210"/>
<evidence type="ECO:0000313" key="5">
    <source>
        <dbReference type="Proteomes" id="UP000008229"/>
    </source>
</evidence>
<proteinExistence type="predicted"/>
<dbReference type="InterPro" id="IPR050721">
    <property type="entry name" value="Trk_Ktr_HKT_K-transport"/>
</dbReference>
<gene>
    <name evidence="4" type="ordered locus">Cwoe_0210</name>
</gene>
<dbReference type="eggNOG" id="COG1226">
    <property type="taxonomic scope" value="Bacteria"/>
</dbReference>
<feature type="domain" description="RCK N-terminal" evidence="3">
    <location>
        <begin position="290"/>
        <end position="391"/>
    </location>
</feature>
<dbReference type="AlphaFoldDB" id="D3F568"/>
<protein>
    <submittedName>
        <fullName evidence="4">TrkA-N domain protein</fullName>
    </submittedName>
</protein>
<feature type="transmembrane region" description="Helical" evidence="2">
    <location>
        <begin position="190"/>
        <end position="210"/>
    </location>
</feature>
<dbReference type="Proteomes" id="UP000008229">
    <property type="component" value="Chromosome"/>
</dbReference>
<name>D3F568_CONWI</name>
<dbReference type="Pfam" id="PF02254">
    <property type="entry name" value="TrkA_N"/>
    <property type="match status" value="1"/>
</dbReference>
<reference evidence="5" key="2">
    <citation type="submission" date="2010-01" db="EMBL/GenBank/DDBJ databases">
        <title>The complete genome of Conexibacter woesei DSM 14684.</title>
        <authorList>
            <consortium name="US DOE Joint Genome Institute (JGI-PGF)"/>
            <person name="Lucas S."/>
            <person name="Copeland A."/>
            <person name="Lapidus A."/>
            <person name="Glavina del Rio T."/>
            <person name="Dalin E."/>
            <person name="Tice H."/>
            <person name="Bruce D."/>
            <person name="Goodwin L."/>
            <person name="Pitluck S."/>
            <person name="Kyrpides N."/>
            <person name="Mavromatis K."/>
            <person name="Ivanova N."/>
            <person name="Mikhailova N."/>
            <person name="Chertkov O."/>
            <person name="Brettin T."/>
            <person name="Detter J.C."/>
            <person name="Han C."/>
            <person name="Larimer F."/>
            <person name="Land M."/>
            <person name="Hauser L."/>
            <person name="Markowitz V."/>
            <person name="Cheng J.-F."/>
            <person name="Hugenholtz P."/>
            <person name="Woyke T."/>
            <person name="Wu D."/>
            <person name="Pukall R."/>
            <person name="Steenblock K."/>
            <person name="Schneider S."/>
            <person name="Klenk H.-P."/>
            <person name="Eisen J.A."/>
        </authorList>
    </citation>
    <scope>NUCLEOTIDE SEQUENCE [LARGE SCALE GENOMIC DNA]</scope>
    <source>
        <strain evidence="5">DSM 14684 / CIP 108061 / JCM 11494 / NBRC 100937 / ID131577</strain>
    </source>
</reference>
<keyword evidence="5" id="KW-1185">Reference proteome</keyword>